<organism evidence="1 2">
    <name type="scientific">Rhodopseudomonas palustris</name>
    <dbReference type="NCBI Taxonomy" id="1076"/>
    <lineage>
        <taxon>Bacteria</taxon>
        <taxon>Pseudomonadati</taxon>
        <taxon>Pseudomonadota</taxon>
        <taxon>Alphaproteobacteria</taxon>
        <taxon>Hyphomicrobiales</taxon>
        <taxon>Nitrobacteraceae</taxon>
        <taxon>Rhodopseudomonas</taxon>
    </lineage>
</organism>
<accession>A0A0D7EHA9</accession>
<dbReference type="RefSeq" id="WP_044414360.1">
    <property type="nucleotide sequence ID" value="NZ_JXXE01000373.1"/>
</dbReference>
<sequence>MMFSKPDLARRVETLSLGEINALPFGVIKLDSAGIVAVYNTTEAVESGYGSRPALGLDFFDAVAPCMNSDDFKGRIQDARRRGGVDLEIGWVGDFDDRNSPIQVRVQSASDGGIWIFNYRN</sequence>
<dbReference type="OrthoDB" id="329226at2"/>
<dbReference type="EMBL" id="JXXE01000373">
    <property type="protein sequence ID" value="KIZ40153.1"/>
    <property type="molecule type" value="Genomic_DNA"/>
</dbReference>
<dbReference type="SUPFAM" id="SSF55785">
    <property type="entry name" value="PYP-like sensor domain (PAS domain)"/>
    <property type="match status" value="1"/>
</dbReference>
<evidence type="ECO:0000313" key="1">
    <source>
        <dbReference type="EMBL" id="KIZ40153.1"/>
    </source>
</evidence>
<proteinExistence type="predicted"/>
<dbReference type="PATRIC" id="fig|1076.23.peg.4157"/>
<dbReference type="Gene3D" id="3.30.450.20">
    <property type="entry name" value="PAS domain"/>
    <property type="match status" value="1"/>
</dbReference>
<protein>
    <recommendedName>
        <fullName evidence="3">Photoactive yellow protein</fullName>
    </recommendedName>
</protein>
<dbReference type="Proteomes" id="UP000032515">
    <property type="component" value="Unassembled WGS sequence"/>
</dbReference>
<dbReference type="AlphaFoldDB" id="A0A0D7EHA9"/>
<gene>
    <name evidence="1" type="ORF">OO17_18435</name>
</gene>
<evidence type="ECO:0000313" key="2">
    <source>
        <dbReference type="Proteomes" id="UP000032515"/>
    </source>
</evidence>
<dbReference type="InterPro" id="IPR035965">
    <property type="entry name" value="PAS-like_dom_sf"/>
</dbReference>
<comment type="caution">
    <text evidence="1">The sequence shown here is derived from an EMBL/GenBank/DDBJ whole genome shotgun (WGS) entry which is preliminary data.</text>
</comment>
<name>A0A0D7EHA9_RHOPL</name>
<evidence type="ECO:0008006" key="3">
    <source>
        <dbReference type="Google" id="ProtNLM"/>
    </source>
</evidence>
<reference evidence="1 2" key="1">
    <citation type="submission" date="2014-11" db="EMBL/GenBank/DDBJ databases">
        <title>Genomics and ecophysiology of heterotrophic nitrogen fixing bacteria isolated from estuarine surface water.</title>
        <authorList>
            <person name="Bentzon-Tilia M."/>
            <person name="Severin I."/>
            <person name="Hansen L.H."/>
            <person name="Riemann L."/>
        </authorList>
    </citation>
    <scope>NUCLEOTIDE SEQUENCE [LARGE SCALE GENOMIC DNA]</scope>
    <source>
        <strain evidence="1 2">BAL398</strain>
    </source>
</reference>